<dbReference type="AlphaFoldDB" id="A0A1I6L311"/>
<keyword evidence="1" id="KW-0472">Membrane</keyword>
<dbReference type="EMBL" id="FOZM01000001">
    <property type="protein sequence ID" value="SFR97831.1"/>
    <property type="molecule type" value="Genomic_DNA"/>
</dbReference>
<dbReference type="Proteomes" id="UP000198926">
    <property type="component" value="Unassembled WGS sequence"/>
</dbReference>
<keyword evidence="1" id="KW-1133">Transmembrane helix</keyword>
<evidence type="ECO:0000313" key="2">
    <source>
        <dbReference type="EMBL" id="SFR97831.1"/>
    </source>
</evidence>
<reference evidence="2 3" key="1">
    <citation type="submission" date="2016-10" db="EMBL/GenBank/DDBJ databases">
        <authorList>
            <person name="de Groot N.N."/>
        </authorList>
    </citation>
    <scope>NUCLEOTIDE SEQUENCE [LARGE SCALE GENOMIC DNA]</scope>
    <source>
        <strain evidence="2 3">DSM 29433</strain>
    </source>
</reference>
<protein>
    <submittedName>
        <fullName evidence="2">Uncharacterized protein</fullName>
    </submittedName>
</protein>
<sequence length="172" mass="18820">MADFLRPEAKAQLWRFRDVIAGAGVASLGLYWGLTRFGILGWIGWIMVAVGVIWALGGAQRARFRQGDGGPGVVQIRERRFAYFGPLDGGVMDVDDLTVLQLDPTSHPMPSWILSGVGGQRLAIPVNAKGAEELFDVFAALPDIKTEAVLDVLSRTPDARVTVWQRNKPLLH</sequence>
<organism evidence="2 3">
    <name type="scientific">Yoonia litorea</name>
    <dbReference type="NCBI Taxonomy" id="1123755"/>
    <lineage>
        <taxon>Bacteria</taxon>
        <taxon>Pseudomonadati</taxon>
        <taxon>Pseudomonadota</taxon>
        <taxon>Alphaproteobacteria</taxon>
        <taxon>Rhodobacterales</taxon>
        <taxon>Paracoccaceae</taxon>
        <taxon>Yoonia</taxon>
    </lineage>
</organism>
<evidence type="ECO:0000313" key="3">
    <source>
        <dbReference type="Proteomes" id="UP000198926"/>
    </source>
</evidence>
<dbReference type="RefSeq" id="WP_090202648.1">
    <property type="nucleotide sequence ID" value="NZ_FOZM01000001.1"/>
</dbReference>
<feature type="transmembrane region" description="Helical" evidence="1">
    <location>
        <begin position="39"/>
        <end position="57"/>
    </location>
</feature>
<proteinExistence type="predicted"/>
<feature type="transmembrane region" description="Helical" evidence="1">
    <location>
        <begin position="16"/>
        <end position="33"/>
    </location>
</feature>
<name>A0A1I6L311_9RHOB</name>
<accession>A0A1I6L311</accession>
<dbReference type="OrthoDB" id="7851333at2"/>
<gene>
    <name evidence="2" type="ORF">SAMN05444714_0121</name>
</gene>
<keyword evidence="1" id="KW-0812">Transmembrane</keyword>
<dbReference type="STRING" id="1123755.SAMN05444714_0121"/>
<keyword evidence="3" id="KW-1185">Reference proteome</keyword>
<evidence type="ECO:0000256" key="1">
    <source>
        <dbReference type="SAM" id="Phobius"/>
    </source>
</evidence>